<dbReference type="Gene3D" id="1.25.40.10">
    <property type="entry name" value="Tetratricopeptide repeat domain"/>
    <property type="match status" value="1"/>
</dbReference>
<evidence type="ECO:0000256" key="1">
    <source>
        <dbReference type="SAM" id="SignalP"/>
    </source>
</evidence>
<feature type="chain" id="PRO_5019811155" description="Tetratricopeptide repeat protein" evidence="1">
    <location>
        <begin position="27"/>
        <end position="508"/>
    </location>
</feature>
<keyword evidence="3" id="KW-1185">Reference proteome</keyword>
<dbReference type="InterPro" id="IPR011990">
    <property type="entry name" value="TPR-like_helical_dom_sf"/>
</dbReference>
<evidence type="ECO:0000313" key="2">
    <source>
        <dbReference type="EMBL" id="AYG95009.1"/>
    </source>
</evidence>
<dbReference type="OrthoDB" id="7171779at2"/>
<evidence type="ECO:0008006" key="4">
    <source>
        <dbReference type="Google" id="ProtNLM"/>
    </source>
</evidence>
<evidence type="ECO:0000313" key="3">
    <source>
        <dbReference type="Proteomes" id="UP000276984"/>
    </source>
</evidence>
<dbReference type="EMBL" id="CP032707">
    <property type="protein sequence ID" value="AYG95009.1"/>
    <property type="molecule type" value="Genomic_DNA"/>
</dbReference>
<protein>
    <recommendedName>
        <fullName evidence="4">Tetratricopeptide repeat protein</fullName>
    </recommendedName>
</protein>
<dbReference type="AlphaFoldDB" id="A0A494RHV5"/>
<dbReference type="RefSeq" id="WP_121482157.1">
    <property type="nucleotide sequence ID" value="NZ_CP032707.1"/>
</dbReference>
<dbReference type="SUPFAM" id="SSF48452">
    <property type="entry name" value="TPR-like"/>
    <property type="match status" value="1"/>
</dbReference>
<feature type="signal peptide" evidence="1">
    <location>
        <begin position="1"/>
        <end position="26"/>
    </location>
</feature>
<organism evidence="2 3">
    <name type="scientific">Brevundimonas naejangsanensis</name>
    <dbReference type="NCBI Taxonomy" id="588932"/>
    <lineage>
        <taxon>Bacteria</taxon>
        <taxon>Pseudomonadati</taxon>
        <taxon>Pseudomonadota</taxon>
        <taxon>Alphaproteobacteria</taxon>
        <taxon>Caulobacterales</taxon>
        <taxon>Caulobacteraceae</taxon>
        <taxon>Brevundimonas</taxon>
    </lineage>
</organism>
<name>A0A494RHV5_9CAUL</name>
<reference evidence="2 3" key="1">
    <citation type="submission" date="2018-10" db="EMBL/GenBank/DDBJ databases">
        <title>Complete genome sequence of Brevundimonas naejangsanensis BRV3.</title>
        <authorList>
            <person name="Berrios L."/>
            <person name="Ely B."/>
        </authorList>
    </citation>
    <scope>NUCLEOTIDE SEQUENCE [LARGE SCALE GENOMIC DNA]</scope>
    <source>
        <strain evidence="2 3">BRV3</strain>
    </source>
</reference>
<accession>A0A494RHV5</accession>
<dbReference type="Proteomes" id="UP000276984">
    <property type="component" value="Chromosome"/>
</dbReference>
<sequence>MSSLTVRGAAVAIALLLGAGPLSPLAAAPACAAARDAKTTLKQMSLPELAEEMQAAVEAEDAPRLQAVARQMRRSPDFPQLPDEGRHGVLAIIALTTLELDGAAEALPELQAAVAAASPYDDVWIGLINAQLATEDRNAAADVLAALLARDPATLDALSDDFLRSFARDSRVDAERRFAVQAQLLAANWAAPHITYVWLDHIDGLLERGAEDKALAVVERIRSGPGVLQLRGLRRYDGLVATYGAERLDIAAAYARDLAEREAAAAAPEAAFDAAMDWVDSLFYAARFDEALAAAEALLARPAPAAGSRDAERRPWLADTRARVLQELGREAEAVVAQREAIAAGLDSDRVSHVINLGWLHLRQGRPSEALAAVSAVEAAHASPYGVMQAEQVRACGGHLAGQSAVADAALAYMREHWRDAPGAYQYTLACRGDADAVAELLIRRLQDPALAAEAALEFHDRLQPPKPTAFDARIDQLHRQVRARPDVRAAFDAVARPFAVPSLSAQF</sequence>
<keyword evidence="1" id="KW-0732">Signal</keyword>
<gene>
    <name evidence="2" type="ORF">D8I30_07310</name>
</gene>
<proteinExistence type="predicted"/>